<dbReference type="VEuPathDB" id="AmoebaDB:DICPUDRAFT_89854"/>
<keyword evidence="2" id="KW-0342">GTP-binding</keyword>
<dbReference type="FunFam" id="3.40.50.300:FF:002471">
    <property type="entry name" value="Rab family GTPase"/>
    <property type="match status" value="1"/>
</dbReference>
<dbReference type="GeneID" id="10508300"/>
<dbReference type="OMA" id="PRKTGFC"/>
<protein>
    <recommendedName>
        <fullName evidence="7">Rab GTPase</fullName>
    </recommendedName>
</protein>
<sequence length="216" mass="24040">MATSISSCDITLKILIVGDPSIGKSSLIWRMSENIFPTLEQANINMANSVKSKAIQFGRKQILLKFLDTAGQERFRTISRSFYSTTDIIILSYDQSNQSSFDHLTQWYTEVQRYAKKDCYIALASTKKESTQQVVNPSTAQNFANEKGISFIETSAASGEGVDELVQLVVKGAGEKLYSEENWTKLRVKANENPNSKGTRGGTQSEPRKTGFCQIL</sequence>
<dbReference type="InterPro" id="IPR027417">
    <property type="entry name" value="P-loop_NTPase"/>
</dbReference>
<dbReference type="eggNOG" id="KOG0084">
    <property type="taxonomic scope" value="Eukaryota"/>
</dbReference>
<dbReference type="EMBL" id="GL871286">
    <property type="protein sequence ID" value="EGC30970.1"/>
    <property type="molecule type" value="Genomic_DNA"/>
</dbReference>
<evidence type="ECO:0000256" key="3">
    <source>
        <dbReference type="ARBA" id="ARBA00023288"/>
    </source>
</evidence>
<dbReference type="KEGG" id="dpp:DICPUDRAFT_89854"/>
<accession>F0ZYK4</accession>
<evidence type="ECO:0000313" key="6">
    <source>
        <dbReference type="Proteomes" id="UP000001064"/>
    </source>
</evidence>
<dbReference type="OrthoDB" id="14996at2759"/>
<dbReference type="Proteomes" id="UP000001064">
    <property type="component" value="Unassembled WGS sequence"/>
</dbReference>
<dbReference type="PROSITE" id="PS51421">
    <property type="entry name" value="RAS"/>
    <property type="match status" value="1"/>
</dbReference>
<evidence type="ECO:0000256" key="2">
    <source>
        <dbReference type="ARBA" id="ARBA00023134"/>
    </source>
</evidence>
<dbReference type="NCBIfam" id="TIGR00231">
    <property type="entry name" value="small_GTP"/>
    <property type="match status" value="1"/>
</dbReference>
<dbReference type="CDD" id="cd00154">
    <property type="entry name" value="Rab"/>
    <property type="match status" value="1"/>
</dbReference>
<name>F0ZYK4_DICPU</name>
<feature type="region of interest" description="Disordered" evidence="4">
    <location>
        <begin position="190"/>
        <end position="210"/>
    </location>
</feature>
<dbReference type="GO" id="GO:0012505">
    <property type="term" value="C:endomembrane system"/>
    <property type="evidence" value="ECO:0000318"/>
    <property type="project" value="GO_Central"/>
</dbReference>
<dbReference type="SMART" id="SM00175">
    <property type="entry name" value="RAB"/>
    <property type="match status" value="1"/>
</dbReference>
<keyword evidence="3" id="KW-0449">Lipoprotein</keyword>
<dbReference type="Pfam" id="PF00071">
    <property type="entry name" value="Ras"/>
    <property type="match status" value="1"/>
</dbReference>
<reference evidence="6" key="1">
    <citation type="journal article" date="2011" name="Genome Biol.">
        <title>Comparative genomics of the social amoebae Dictyostelium discoideum and Dictyostelium purpureum.</title>
        <authorList>
            <consortium name="US DOE Joint Genome Institute (JGI-PGF)"/>
            <person name="Sucgang R."/>
            <person name="Kuo A."/>
            <person name="Tian X."/>
            <person name="Salerno W."/>
            <person name="Parikh A."/>
            <person name="Feasley C.L."/>
            <person name="Dalin E."/>
            <person name="Tu H."/>
            <person name="Huang E."/>
            <person name="Barry K."/>
            <person name="Lindquist E."/>
            <person name="Shapiro H."/>
            <person name="Bruce D."/>
            <person name="Schmutz J."/>
            <person name="Salamov A."/>
            <person name="Fey P."/>
            <person name="Gaudet P."/>
            <person name="Anjard C."/>
            <person name="Babu M.M."/>
            <person name="Basu S."/>
            <person name="Bushmanova Y."/>
            <person name="van der Wel H."/>
            <person name="Katoh-Kurasawa M."/>
            <person name="Dinh C."/>
            <person name="Coutinho P.M."/>
            <person name="Saito T."/>
            <person name="Elias M."/>
            <person name="Schaap P."/>
            <person name="Kay R.R."/>
            <person name="Henrissat B."/>
            <person name="Eichinger L."/>
            <person name="Rivero F."/>
            <person name="Putnam N.H."/>
            <person name="West C.M."/>
            <person name="Loomis W.F."/>
            <person name="Chisholm R.L."/>
            <person name="Shaulsky G."/>
            <person name="Strassmann J.E."/>
            <person name="Queller D.C."/>
            <person name="Kuspa A."/>
            <person name="Grigoriev I.V."/>
        </authorList>
    </citation>
    <scope>NUCLEOTIDE SEQUENCE [LARGE SCALE GENOMIC DNA]</scope>
    <source>
        <strain evidence="6">QSDP1</strain>
    </source>
</reference>
<dbReference type="GO" id="GO:0006886">
    <property type="term" value="P:intracellular protein transport"/>
    <property type="evidence" value="ECO:0000318"/>
    <property type="project" value="GO_Central"/>
</dbReference>
<dbReference type="RefSeq" id="XP_003292497.1">
    <property type="nucleotide sequence ID" value="XM_003292449.1"/>
</dbReference>
<dbReference type="PROSITE" id="PS51419">
    <property type="entry name" value="RAB"/>
    <property type="match status" value="1"/>
</dbReference>
<dbReference type="GO" id="GO:0005525">
    <property type="term" value="F:GTP binding"/>
    <property type="evidence" value="ECO:0007669"/>
    <property type="project" value="UniProtKB-KW"/>
</dbReference>
<dbReference type="InterPro" id="IPR050227">
    <property type="entry name" value="Rab"/>
</dbReference>
<evidence type="ECO:0000256" key="4">
    <source>
        <dbReference type="SAM" id="MobiDB-lite"/>
    </source>
</evidence>
<organism evidence="5 6">
    <name type="scientific">Dictyostelium purpureum</name>
    <name type="common">Slime mold</name>
    <dbReference type="NCBI Taxonomy" id="5786"/>
    <lineage>
        <taxon>Eukaryota</taxon>
        <taxon>Amoebozoa</taxon>
        <taxon>Evosea</taxon>
        <taxon>Eumycetozoa</taxon>
        <taxon>Dictyostelia</taxon>
        <taxon>Dictyosteliales</taxon>
        <taxon>Dictyosteliaceae</taxon>
        <taxon>Dictyostelium</taxon>
    </lineage>
</organism>
<dbReference type="SMART" id="SM00174">
    <property type="entry name" value="RHO"/>
    <property type="match status" value="1"/>
</dbReference>
<dbReference type="InterPro" id="IPR001806">
    <property type="entry name" value="Small_GTPase"/>
</dbReference>
<gene>
    <name evidence="5" type="ORF">DICPUDRAFT_89854</name>
</gene>
<keyword evidence="1" id="KW-0547">Nucleotide-binding</keyword>
<dbReference type="PANTHER" id="PTHR47977">
    <property type="entry name" value="RAS-RELATED PROTEIN RAB"/>
    <property type="match status" value="1"/>
</dbReference>
<dbReference type="InterPro" id="IPR005225">
    <property type="entry name" value="Small_GTP-bd"/>
</dbReference>
<feature type="compositionally biased region" description="Polar residues" evidence="4">
    <location>
        <begin position="192"/>
        <end position="205"/>
    </location>
</feature>
<keyword evidence="6" id="KW-1185">Reference proteome</keyword>
<dbReference type="SUPFAM" id="SSF52540">
    <property type="entry name" value="P-loop containing nucleoside triphosphate hydrolases"/>
    <property type="match status" value="1"/>
</dbReference>
<dbReference type="GO" id="GO:0003924">
    <property type="term" value="F:GTPase activity"/>
    <property type="evidence" value="ECO:0000318"/>
    <property type="project" value="GO_Central"/>
</dbReference>
<dbReference type="STRING" id="5786.F0ZYK4"/>
<dbReference type="SMART" id="SM00173">
    <property type="entry name" value="RAS"/>
    <property type="match status" value="1"/>
</dbReference>
<dbReference type="InParanoid" id="F0ZYK4"/>
<evidence type="ECO:0000313" key="5">
    <source>
        <dbReference type="EMBL" id="EGC30970.1"/>
    </source>
</evidence>
<proteinExistence type="predicted"/>
<evidence type="ECO:0000256" key="1">
    <source>
        <dbReference type="ARBA" id="ARBA00022741"/>
    </source>
</evidence>
<evidence type="ECO:0008006" key="7">
    <source>
        <dbReference type="Google" id="ProtNLM"/>
    </source>
</evidence>
<dbReference type="Gene3D" id="3.40.50.300">
    <property type="entry name" value="P-loop containing nucleotide triphosphate hydrolases"/>
    <property type="match status" value="1"/>
</dbReference>
<dbReference type="AlphaFoldDB" id="F0ZYK4"/>
<dbReference type="PRINTS" id="PR00449">
    <property type="entry name" value="RASTRNSFRMNG"/>
</dbReference>